<dbReference type="InterPro" id="IPR000421">
    <property type="entry name" value="FA58C"/>
</dbReference>
<dbReference type="STRING" id="623281.SAMN05421747_10221"/>
<dbReference type="RefSeq" id="WP_090971085.1">
    <property type="nucleotide sequence ID" value="NZ_FOLL01000002.1"/>
</dbReference>
<evidence type="ECO:0000313" key="3">
    <source>
        <dbReference type="EMBL" id="SFB90601.1"/>
    </source>
</evidence>
<dbReference type="InterPro" id="IPR008979">
    <property type="entry name" value="Galactose-bd-like_sf"/>
</dbReference>
<dbReference type="Proteomes" id="UP000199577">
    <property type="component" value="Unassembled WGS sequence"/>
</dbReference>
<proteinExistence type="predicted"/>
<dbReference type="OrthoDB" id="1043438at2"/>
<dbReference type="SUPFAM" id="SSF49785">
    <property type="entry name" value="Galactose-binding domain-like"/>
    <property type="match status" value="1"/>
</dbReference>
<feature type="domain" description="F5/8 type C" evidence="2">
    <location>
        <begin position="232"/>
        <end position="381"/>
    </location>
</feature>
<name>A0A1I1EU71_9SPHI</name>
<dbReference type="InterPro" id="IPR003961">
    <property type="entry name" value="FN3_dom"/>
</dbReference>
<dbReference type="CDD" id="cd00063">
    <property type="entry name" value="FN3"/>
    <property type="match status" value="1"/>
</dbReference>
<dbReference type="Gene3D" id="2.60.40.10">
    <property type="entry name" value="Immunoglobulins"/>
    <property type="match status" value="1"/>
</dbReference>
<feature type="signal peptide" evidence="1">
    <location>
        <begin position="1"/>
        <end position="25"/>
    </location>
</feature>
<gene>
    <name evidence="3" type="ORF">SAMN05421747_10221</name>
</gene>
<evidence type="ECO:0000256" key="1">
    <source>
        <dbReference type="SAM" id="SignalP"/>
    </source>
</evidence>
<organism evidence="3 4">
    <name type="scientific">Parapedobacter composti</name>
    <dbReference type="NCBI Taxonomy" id="623281"/>
    <lineage>
        <taxon>Bacteria</taxon>
        <taxon>Pseudomonadati</taxon>
        <taxon>Bacteroidota</taxon>
        <taxon>Sphingobacteriia</taxon>
        <taxon>Sphingobacteriales</taxon>
        <taxon>Sphingobacteriaceae</taxon>
        <taxon>Parapedobacter</taxon>
    </lineage>
</organism>
<keyword evidence="4" id="KW-1185">Reference proteome</keyword>
<dbReference type="Pfam" id="PF16389">
    <property type="entry name" value="DUF4998"/>
    <property type="match status" value="1"/>
</dbReference>
<dbReference type="EMBL" id="FOLL01000002">
    <property type="protein sequence ID" value="SFB90601.1"/>
    <property type="molecule type" value="Genomic_DNA"/>
</dbReference>
<dbReference type="Gene3D" id="2.60.120.260">
    <property type="entry name" value="Galactose-binding domain-like"/>
    <property type="match status" value="1"/>
</dbReference>
<evidence type="ECO:0000259" key="2">
    <source>
        <dbReference type="PROSITE" id="PS50022"/>
    </source>
</evidence>
<evidence type="ECO:0000313" key="4">
    <source>
        <dbReference type="Proteomes" id="UP000199577"/>
    </source>
</evidence>
<keyword evidence="1" id="KW-0732">Signal</keyword>
<reference evidence="3 4" key="1">
    <citation type="submission" date="2016-10" db="EMBL/GenBank/DDBJ databases">
        <authorList>
            <person name="de Groot N.N."/>
        </authorList>
    </citation>
    <scope>NUCLEOTIDE SEQUENCE [LARGE SCALE GENOMIC DNA]</scope>
    <source>
        <strain evidence="3 4">DSM 22900</strain>
    </source>
</reference>
<dbReference type="AlphaFoldDB" id="A0A1I1EU71"/>
<feature type="chain" id="PRO_5011663867" evidence="1">
    <location>
        <begin position="26"/>
        <end position="381"/>
    </location>
</feature>
<accession>A0A1I1EU71</accession>
<dbReference type="PROSITE" id="PS50022">
    <property type="entry name" value="FA58C_3"/>
    <property type="match status" value="1"/>
</dbReference>
<dbReference type="Pfam" id="PF00754">
    <property type="entry name" value="F5_F8_type_C"/>
    <property type="match status" value="1"/>
</dbReference>
<dbReference type="PROSITE" id="PS51257">
    <property type="entry name" value="PROKAR_LIPOPROTEIN"/>
    <property type="match status" value="1"/>
</dbReference>
<protein>
    <submittedName>
        <fullName evidence="3">F5/8 type C domain-containing protein</fullName>
    </submittedName>
</protein>
<dbReference type="InterPro" id="IPR013783">
    <property type="entry name" value="Ig-like_fold"/>
</dbReference>
<sequence>MKIINIRFNALNVAATALLVMIVSACGKMDETFREFVKGGRIIYAPTPGDSLKVHPGKNRLQLSWPAAPDPKVSEAHIYWNGRQDSLVANIKNPPNDTVKIVIDNLQEGTYLFEIYIYDELGNRSVKTDFIANTYGDQYQQTLLVRPVDEALYEGDSVMAVWGGNPSAQAYYSEISYQDVNGNDRLVRAYADADRSVLKEFEFTEFIQYRTVYLPSPLAIDTFYTDWYTQRVKGPPIELEKTGWIATASSQDAAGNRLASNAIDGNPSTIWVNQLGATPPFTYPHTITVDMGVLHENIEGFVIITRVGNSAARPKTVELLTSEDGEDWQPHGEFDLENNGEKQFITIPTAVKARYFRIIGKSAQSSSENNIALAEVGLYTR</sequence>